<reference evidence="2 3" key="1">
    <citation type="submission" date="2021-12" db="EMBL/GenBank/DDBJ databases">
        <title>Siccirubricoccus leaddurans sp. nov., a high concentration Zn2+ tolerance bacterium.</title>
        <authorList>
            <person name="Cao Y."/>
        </authorList>
    </citation>
    <scope>NUCLEOTIDE SEQUENCE [LARGE SCALE GENOMIC DNA]</scope>
    <source>
        <strain evidence="2 3">KC 17139</strain>
    </source>
</reference>
<feature type="compositionally biased region" description="Pro residues" evidence="1">
    <location>
        <begin position="211"/>
        <end position="220"/>
    </location>
</feature>
<comment type="caution">
    <text evidence="2">The sequence shown here is derived from an EMBL/GenBank/DDBJ whole genome shotgun (WGS) entry which is preliminary data.</text>
</comment>
<dbReference type="Proteomes" id="UP001523392">
    <property type="component" value="Unassembled WGS sequence"/>
</dbReference>
<dbReference type="Gene3D" id="2.60.120.580">
    <property type="entry name" value="Acetamidase/Formamidase-like domains"/>
    <property type="match status" value="1"/>
</dbReference>
<accession>A0ABT1D6R0</accession>
<dbReference type="InterPro" id="IPR004304">
    <property type="entry name" value="FmdA_AmdA"/>
</dbReference>
<organism evidence="2 3">
    <name type="scientific">Siccirubricoccus soli</name>
    <dbReference type="NCBI Taxonomy" id="2899147"/>
    <lineage>
        <taxon>Bacteria</taxon>
        <taxon>Pseudomonadati</taxon>
        <taxon>Pseudomonadota</taxon>
        <taxon>Alphaproteobacteria</taxon>
        <taxon>Acetobacterales</taxon>
        <taxon>Roseomonadaceae</taxon>
        <taxon>Siccirubricoccus</taxon>
    </lineage>
</organism>
<evidence type="ECO:0000313" key="3">
    <source>
        <dbReference type="Proteomes" id="UP001523392"/>
    </source>
</evidence>
<dbReference type="RefSeq" id="WP_252953901.1">
    <property type="nucleotide sequence ID" value="NZ_JAFIRR010000086.1"/>
</dbReference>
<evidence type="ECO:0000256" key="1">
    <source>
        <dbReference type="SAM" id="MobiDB-lite"/>
    </source>
</evidence>
<keyword evidence="3" id="KW-1185">Reference proteome</keyword>
<dbReference type="EMBL" id="JAFIRR010000086">
    <property type="protein sequence ID" value="MCO6417272.1"/>
    <property type="molecule type" value="Genomic_DNA"/>
</dbReference>
<gene>
    <name evidence="2" type="ORF">JYK14_14010</name>
</gene>
<sequence>MIEIDSGDTVAMACVPAGGTPSLPADRSQVPELYRQAIETLKQGPGAHFVTGPVFVRGASRGDTLQVDILEATRNMDGGFTTILPLLGTLPEEFTDYETIHPRIDRERGACVLPLGAELPLAPLFGVIDIAPPPEWGACSTNIPRAFGGNMENMELKPGTTLYLPVSTEGAFVLRRRRPWRAGRWRGLHQRAGDRPRRPLPADGTQGPTAKMPPPRPQRT</sequence>
<dbReference type="PANTHER" id="PTHR31891">
    <property type="entry name" value="FORMAMIDASE C869.04-RELATED"/>
    <property type="match status" value="1"/>
</dbReference>
<dbReference type="PANTHER" id="PTHR31891:SF1">
    <property type="entry name" value="FORMAMIDASE C869.04-RELATED"/>
    <property type="match status" value="1"/>
</dbReference>
<protein>
    <submittedName>
        <fullName evidence="2">Acetamidase/formamidase family protein</fullName>
    </submittedName>
</protein>
<feature type="region of interest" description="Disordered" evidence="1">
    <location>
        <begin position="185"/>
        <end position="220"/>
    </location>
</feature>
<name>A0ABT1D6R0_9PROT</name>
<proteinExistence type="predicted"/>
<dbReference type="SUPFAM" id="SSF141130">
    <property type="entry name" value="Acetamidase/Formamidase-like"/>
    <property type="match status" value="1"/>
</dbReference>
<evidence type="ECO:0000313" key="2">
    <source>
        <dbReference type="EMBL" id="MCO6417272.1"/>
    </source>
</evidence>